<dbReference type="OrthoDB" id="1933492at2759"/>
<dbReference type="Pfam" id="PF02298">
    <property type="entry name" value="Cu_bind_like"/>
    <property type="match status" value="1"/>
</dbReference>
<evidence type="ECO:0000256" key="3">
    <source>
        <dbReference type="ARBA" id="ARBA00023157"/>
    </source>
</evidence>
<dbReference type="InterPro" id="IPR039391">
    <property type="entry name" value="Phytocyanin-like"/>
</dbReference>
<dbReference type="AlphaFoldDB" id="A0A9D5CEJ6"/>
<protein>
    <recommendedName>
        <fullName evidence="6">Phytocyanin domain-containing protein</fullName>
    </recommendedName>
</protein>
<evidence type="ECO:0000256" key="1">
    <source>
        <dbReference type="ARBA" id="ARBA00022723"/>
    </source>
</evidence>
<keyword evidence="3" id="KW-1015">Disulfide bond</keyword>
<reference evidence="7" key="1">
    <citation type="submission" date="2021-03" db="EMBL/GenBank/DDBJ databases">
        <authorList>
            <person name="Li Z."/>
            <person name="Yang C."/>
        </authorList>
    </citation>
    <scope>NUCLEOTIDE SEQUENCE</scope>
    <source>
        <strain evidence="7">Dzin_1.0</strain>
        <tissue evidence="7">Leaf</tissue>
    </source>
</reference>
<dbReference type="CDD" id="cd13920">
    <property type="entry name" value="Stellacyanin"/>
    <property type="match status" value="1"/>
</dbReference>
<name>A0A9D5CEJ6_9LILI</name>
<dbReference type="EMBL" id="JAGGNH010000005">
    <property type="protein sequence ID" value="KAJ0971232.1"/>
    <property type="molecule type" value="Genomic_DNA"/>
</dbReference>
<dbReference type="InterPro" id="IPR008972">
    <property type="entry name" value="Cupredoxin"/>
</dbReference>
<accession>A0A9D5CEJ6</accession>
<feature type="region of interest" description="Disordered" evidence="5">
    <location>
        <begin position="112"/>
        <end position="157"/>
    </location>
</feature>
<keyword evidence="8" id="KW-1185">Reference proteome</keyword>
<dbReference type="PROSITE" id="PS51485">
    <property type="entry name" value="PHYTOCYANIN"/>
    <property type="match status" value="1"/>
</dbReference>
<dbReference type="GO" id="GO:0046872">
    <property type="term" value="F:metal ion binding"/>
    <property type="evidence" value="ECO:0007669"/>
    <property type="project" value="UniProtKB-KW"/>
</dbReference>
<proteinExistence type="predicted"/>
<dbReference type="GO" id="GO:0009055">
    <property type="term" value="F:electron transfer activity"/>
    <property type="evidence" value="ECO:0007669"/>
    <property type="project" value="InterPro"/>
</dbReference>
<dbReference type="Gene3D" id="2.60.40.420">
    <property type="entry name" value="Cupredoxins - blue copper proteins"/>
    <property type="match status" value="1"/>
</dbReference>
<keyword evidence="4" id="KW-0325">Glycoprotein</keyword>
<evidence type="ECO:0000313" key="8">
    <source>
        <dbReference type="Proteomes" id="UP001085076"/>
    </source>
</evidence>
<evidence type="ECO:0000256" key="2">
    <source>
        <dbReference type="ARBA" id="ARBA00023008"/>
    </source>
</evidence>
<keyword evidence="2" id="KW-0186">Copper</keyword>
<gene>
    <name evidence="7" type="ORF">J5N97_019191</name>
</gene>
<evidence type="ECO:0000256" key="5">
    <source>
        <dbReference type="SAM" id="MobiDB-lite"/>
    </source>
</evidence>
<evidence type="ECO:0000313" key="7">
    <source>
        <dbReference type="EMBL" id="KAJ0971232.1"/>
    </source>
</evidence>
<keyword evidence="1" id="KW-0479">Metal-binding</keyword>
<dbReference type="InterPro" id="IPR028871">
    <property type="entry name" value="BlueCu_1_BS"/>
</dbReference>
<comment type="caution">
    <text evidence="7">The sequence shown here is derived from an EMBL/GenBank/DDBJ whole genome shotgun (WGS) entry which is preliminary data.</text>
</comment>
<dbReference type="PROSITE" id="PS00196">
    <property type="entry name" value="COPPER_BLUE"/>
    <property type="match status" value="1"/>
</dbReference>
<sequence length="180" mass="17608">MVAAATAATKHVVGGTATGWTIPPNTTFYSEWSASQTFAVGDSLVFNFPTGIHNVIKVPKSDYDACTTKNQIGATLSNGPATVTIPSGGQHYYLCGVGGHCTAGQKVSITVTGSASTEPTPAPASGGPAPAGSAGTTPPSTPAPATGPSAPAPQGPNSAAATLTGGCLVAFFSLAFASLI</sequence>
<dbReference type="InterPro" id="IPR003245">
    <property type="entry name" value="Phytocyanin_dom"/>
</dbReference>
<evidence type="ECO:0000256" key="4">
    <source>
        <dbReference type="ARBA" id="ARBA00023180"/>
    </source>
</evidence>
<dbReference type="GO" id="GO:0005886">
    <property type="term" value="C:plasma membrane"/>
    <property type="evidence" value="ECO:0007669"/>
    <property type="project" value="TreeGrafter"/>
</dbReference>
<dbReference type="PANTHER" id="PTHR33021:SF496">
    <property type="entry name" value="OS08G0482700 PROTEIN"/>
    <property type="match status" value="1"/>
</dbReference>
<reference evidence="7" key="2">
    <citation type="journal article" date="2022" name="Hortic Res">
        <title>The genome of Dioscorea zingiberensis sheds light on the biosynthesis, origin and evolution of the medicinally important diosgenin saponins.</title>
        <authorList>
            <person name="Li Y."/>
            <person name="Tan C."/>
            <person name="Li Z."/>
            <person name="Guo J."/>
            <person name="Li S."/>
            <person name="Chen X."/>
            <person name="Wang C."/>
            <person name="Dai X."/>
            <person name="Yang H."/>
            <person name="Song W."/>
            <person name="Hou L."/>
            <person name="Xu J."/>
            <person name="Tong Z."/>
            <person name="Xu A."/>
            <person name="Yuan X."/>
            <person name="Wang W."/>
            <person name="Yang Q."/>
            <person name="Chen L."/>
            <person name="Sun Z."/>
            <person name="Wang K."/>
            <person name="Pan B."/>
            <person name="Chen J."/>
            <person name="Bao Y."/>
            <person name="Liu F."/>
            <person name="Qi X."/>
            <person name="Gang D.R."/>
            <person name="Wen J."/>
            <person name="Li J."/>
        </authorList>
    </citation>
    <scope>NUCLEOTIDE SEQUENCE</scope>
    <source>
        <strain evidence="7">Dzin_1.0</strain>
    </source>
</reference>
<dbReference type="Proteomes" id="UP001085076">
    <property type="component" value="Miscellaneous, Linkage group lg05"/>
</dbReference>
<dbReference type="SUPFAM" id="SSF49503">
    <property type="entry name" value="Cupredoxins"/>
    <property type="match status" value="1"/>
</dbReference>
<feature type="domain" description="Phytocyanin" evidence="6">
    <location>
        <begin position="9"/>
        <end position="113"/>
    </location>
</feature>
<evidence type="ECO:0000259" key="6">
    <source>
        <dbReference type="PROSITE" id="PS51485"/>
    </source>
</evidence>
<dbReference type="FunFam" id="2.60.40.420:FF:000034">
    <property type="entry name" value="Cupredoxin superfamily protein"/>
    <property type="match status" value="1"/>
</dbReference>
<feature type="compositionally biased region" description="Low complexity" evidence="5">
    <location>
        <begin position="123"/>
        <end position="149"/>
    </location>
</feature>
<dbReference type="PANTHER" id="PTHR33021">
    <property type="entry name" value="BLUE COPPER PROTEIN"/>
    <property type="match status" value="1"/>
</dbReference>
<organism evidence="7 8">
    <name type="scientific">Dioscorea zingiberensis</name>
    <dbReference type="NCBI Taxonomy" id="325984"/>
    <lineage>
        <taxon>Eukaryota</taxon>
        <taxon>Viridiplantae</taxon>
        <taxon>Streptophyta</taxon>
        <taxon>Embryophyta</taxon>
        <taxon>Tracheophyta</taxon>
        <taxon>Spermatophyta</taxon>
        <taxon>Magnoliopsida</taxon>
        <taxon>Liliopsida</taxon>
        <taxon>Dioscoreales</taxon>
        <taxon>Dioscoreaceae</taxon>
        <taxon>Dioscorea</taxon>
    </lineage>
</organism>